<name>A0A9N9TT42_PHYSR</name>
<proteinExistence type="predicted"/>
<dbReference type="EMBL" id="OU900100">
    <property type="protein sequence ID" value="CAG9864145.1"/>
    <property type="molecule type" value="Genomic_DNA"/>
</dbReference>
<evidence type="ECO:0000256" key="1">
    <source>
        <dbReference type="SAM" id="MobiDB-lite"/>
    </source>
</evidence>
<accession>A0A9N9TT42</accession>
<dbReference type="Proteomes" id="UP001153712">
    <property type="component" value="Chromosome 7"/>
</dbReference>
<feature type="region of interest" description="Disordered" evidence="1">
    <location>
        <begin position="1"/>
        <end position="49"/>
    </location>
</feature>
<keyword evidence="3" id="KW-1185">Reference proteome</keyword>
<gene>
    <name evidence="2" type="ORF">PHYEVI_LOCUS10402</name>
</gene>
<feature type="compositionally biased region" description="Polar residues" evidence="1">
    <location>
        <begin position="35"/>
        <end position="47"/>
    </location>
</feature>
<feature type="compositionally biased region" description="Polar residues" evidence="1">
    <location>
        <begin position="1"/>
        <end position="19"/>
    </location>
</feature>
<evidence type="ECO:0000313" key="3">
    <source>
        <dbReference type="Proteomes" id="UP001153712"/>
    </source>
</evidence>
<dbReference type="OrthoDB" id="6778694at2759"/>
<reference evidence="2" key="1">
    <citation type="submission" date="2022-01" db="EMBL/GenBank/DDBJ databases">
        <authorList>
            <person name="King R."/>
        </authorList>
    </citation>
    <scope>NUCLEOTIDE SEQUENCE</scope>
</reference>
<evidence type="ECO:0000313" key="2">
    <source>
        <dbReference type="EMBL" id="CAG9864145.1"/>
    </source>
</evidence>
<sequence>MEPNKTLNSSSTQSATDNLLSRIESDSETLSSSSNQQKPTDSLQVTGGSLGESDRRLIRFAKRFERELAVVPNGDNPYVSFFKRKPHKAAIWKDLPMIDWDEMNVNEMAETVTHCIAADFMDWFKSTYGDGESDLSIQRIKDMFQVGPNKLSTSRVYIEMSRPLVHQAIPSQTNLAEDINSNQSELETMANVWNGITHLKSTKTFCERLPKSYPTVKPPKCLVDAGLIDIKMYK</sequence>
<protein>
    <submittedName>
        <fullName evidence="2">Uncharacterized protein</fullName>
    </submittedName>
</protein>
<organism evidence="2 3">
    <name type="scientific">Phyllotreta striolata</name>
    <name type="common">Striped flea beetle</name>
    <name type="synonym">Crioceris striolata</name>
    <dbReference type="NCBI Taxonomy" id="444603"/>
    <lineage>
        <taxon>Eukaryota</taxon>
        <taxon>Metazoa</taxon>
        <taxon>Ecdysozoa</taxon>
        <taxon>Arthropoda</taxon>
        <taxon>Hexapoda</taxon>
        <taxon>Insecta</taxon>
        <taxon>Pterygota</taxon>
        <taxon>Neoptera</taxon>
        <taxon>Endopterygota</taxon>
        <taxon>Coleoptera</taxon>
        <taxon>Polyphaga</taxon>
        <taxon>Cucujiformia</taxon>
        <taxon>Chrysomeloidea</taxon>
        <taxon>Chrysomelidae</taxon>
        <taxon>Galerucinae</taxon>
        <taxon>Alticini</taxon>
        <taxon>Phyllotreta</taxon>
    </lineage>
</organism>
<dbReference type="AlphaFoldDB" id="A0A9N9TT42"/>